<feature type="transmembrane region" description="Helical" evidence="3">
    <location>
        <begin position="416"/>
        <end position="441"/>
    </location>
</feature>
<feature type="transmembrane region" description="Helical" evidence="3">
    <location>
        <begin position="253"/>
        <end position="274"/>
    </location>
</feature>
<keyword evidence="3" id="KW-1133">Transmembrane helix</keyword>
<dbReference type="Proteomes" id="UP001516620">
    <property type="component" value="Unassembled WGS sequence"/>
</dbReference>
<evidence type="ECO:0000313" key="4">
    <source>
        <dbReference type="EMBL" id="MBM6997513.1"/>
    </source>
</evidence>
<keyword evidence="3" id="KW-0812">Transmembrane</keyword>
<evidence type="ECO:0000313" key="5">
    <source>
        <dbReference type="Proteomes" id="UP001516620"/>
    </source>
</evidence>
<keyword evidence="5" id="KW-1185">Reference proteome</keyword>
<name>A0ABS2HAV2_9BACL</name>
<evidence type="ECO:0000256" key="3">
    <source>
        <dbReference type="SAM" id="Phobius"/>
    </source>
</evidence>
<sequence length="492" mass="54760">MPIQESLYPSIDENIALIKRLFPGDSTIKFRKFQHPSVKSFSGCLIHIEGMVSTETLSNFIIRPILSFQTSKESDDIPFMQQLMDGIIEVSELSLSDDMNVILNELLSGNTVLLLQGHDQALIVGTRGWQTRAVSEPGTEKSVIGPREGFTESLIINLSLIRRRVRSQNLKFEFLEIGKTTNTSVCLCYVEDVVSKKILHQLIKRLERLEIDALLDSGQLQELIRDHTLTPFETVGNTERPDALAGKILEGRIAVLVDGSPFVLTVPFLFVEYFQVSEDYYSNYFFGSFNRMIRFLGEFLAVSVPAIYVSLVTYNQEMMPTPLLLSISAARQSVPLPTVAECFVMLVVFEILREAGTRIPNSIGQAVSIVGALVLGQAAVDARVVSAPMVIVVGITGITTLLNVKMKAASISTRFMLLVLSSFMGLYGYLFGMIGLVIHLMSLRSFGVSYMLTVGSFKESDIRDTVIRLPWWGEKVGAPLAQAKQRIRKVMR</sequence>
<accession>A0ABS2HAV2</accession>
<proteinExistence type="inferred from homology"/>
<evidence type="ECO:0000256" key="2">
    <source>
        <dbReference type="ARBA" id="ARBA00023136"/>
    </source>
</evidence>
<dbReference type="EMBL" id="JADCNN020000019">
    <property type="protein sequence ID" value="MBM6997513.1"/>
    <property type="molecule type" value="Genomic_DNA"/>
</dbReference>
<feature type="transmembrane region" description="Helical" evidence="3">
    <location>
        <begin position="295"/>
        <end position="314"/>
    </location>
</feature>
<keyword evidence="2 3" id="KW-0472">Membrane</keyword>
<dbReference type="Pfam" id="PF03323">
    <property type="entry name" value="GerA"/>
    <property type="match status" value="1"/>
</dbReference>
<dbReference type="PANTHER" id="PTHR22550:SF5">
    <property type="entry name" value="LEUCINE ZIPPER PROTEIN 4"/>
    <property type="match status" value="1"/>
</dbReference>
<dbReference type="InterPro" id="IPR050768">
    <property type="entry name" value="UPF0353/GerABKA_families"/>
</dbReference>
<gene>
    <name evidence="4" type="ORF">IM700_017785</name>
</gene>
<comment type="caution">
    <text evidence="4">The sequence shown here is derived from an EMBL/GenBank/DDBJ whole genome shotgun (WGS) entry which is preliminary data.</text>
</comment>
<dbReference type="PIRSF" id="PIRSF005690">
    <property type="entry name" value="GerBA"/>
    <property type="match status" value="1"/>
</dbReference>
<dbReference type="RefSeq" id="WP_193418216.1">
    <property type="nucleotide sequence ID" value="NZ_JADCNN020000019.1"/>
</dbReference>
<reference evidence="4 5" key="1">
    <citation type="submission" date="2021-01" db="EMBL/GenBank/DDBJ databases">
        <title>Paenibacillus sp.nov. isolated from the rhizosphere soil of tomato plant.</title>
        <authorList>
            <person name="Thin K.K."/>
            <person name="Zhang X."/>
            <person name="He S."/>
        </authorList>
    </citation>
    <scope>NUCLEOTIDE SEQUENCE [LARGE SCALE GENOMIC DNA]</scope>
    <source>
        <strain evidence="4 5">DXFW5</strain>
    </source>
</reference>
<comment type="similarity">
    <text evidence="1">Belongs to the GerABKA family.</text>
</comment>
<organism evidence="4 5">
    <name type="scientific">Paenibacillus rhizolycopersici</name>
    <dbReference type="NCBI Taxonomy" id="2780073"/>
    <lineage>
        <taxon>Bacteria</taxon>
        <taxon>Bacillati</taxon>
        <taxon>Bacillota</taxon>
        <taxon>Bacilli</taxon>
        <taxon>Bacillales</taxon>
        <taxon>Paenibacillaceae</taxon>
        <taxon>Paenibacillus</taxon>
    </lineage>
</organism>
<dbReference type="PANTHER" id="PTHR22550">
    <property type="entry name" value="SPORE GERMINATION PROTEIN"/>
    <property type="match status" value="1"/>
</dbReference>
<feature type="transmembrane region" description="Helical" evidence="3">
    <location>
        <begin position="385"/>
        <end position="404"/>
    </location>
</feature>
<dbReference type="InterPro" id="IPR004995">
    <property type="entry name" value="Spore_Ger"/>
</dbReference>
<evidence type="ECO:0000256" key="1">
    <source>
        <dbReference type="ARBA" id="ARBA00005278"/>
    </source>
</evidence>
<protein>
    <submittedName>
        <fullName evidence="4">Spore germination protein</fullName>
    </submittedName>
</protein>